<organism evidence="2 3">
    <name type="scientific">Jeotgalibacillus alimentarius</name>
    <dbReference type="NCBI Taxonomy" id="135826"/>
    <lineage>
        <taxon>Bacteria</taxon>
        <taxon>Bacillati</taxon>
        <taxon>Bacillota</taxon>
        <taxon>Bacilli</taxon>
        <taxon>Bacillales</taxon>
        <taxon>Caryophanaceae</taxon>
        <taxon>Jeotgalibacillus</taxon>
    </lineage>
</organism>
<dbReference type="RefSeq" id="WP_041122233.1">
    <property type="nucleotide sequence ID" value="NZ_JXRQ01000017.1"/>
</dbReference>
<dbReference type="Proteomes" id="UP000031950">
    <property type="component" value="Unassembled WGS sequence"/>
</dbReference>
<sequence>MWLEIKSTERHLKLLEVITLLSGLFFFLGSQFAGAAVCAGIVIFIRFHLHYSEHAGSDLTFIENEQAERLNVDDESDWTVTFRNGKYPIRDVTVTLTFTNHAAFLNEDTMRVGQTIQWSGQLSMEKYEELKVSIPVKAVKRGKFKMVSCQLHIPHLFGYGYKLMQYKGHFRAEKRIYPETEHVKFSSYPPAVRPGDSMANFSLYEDLTMRAGTREYRAGDTMQRINWAAYAKTGQLQTNIYEPVIEEKYMIILNVTYKHAKNIHFEKLIKQAAFMITDAHRLNRTIGLCINVRTKEAPNFYYIAPDNGISHSRKCLEMLSILSIGDVTMPVNPMINQLSLMQAGVTDYIYIGDTTSSERLSSLSGRVWIAGEQEGGAIRWNQQLTGQ</sequence>
<dbReference type="EMBL" id="JXRQ01000017">
    <property type="protein sequence ID" value="KIL50272.1"/>
    <property type="molecule type" value="Genomic_DNA"/>
</dbReference>
<keyword evidence="1" id="KW-1133">Transmembrane helix</keyword>
<gene>
    <name evidence="2" type="ORF">KP77_16470</name>
</gene>
<name>A0A0C2VMY6_9BACL</name>
<feature type="transmembrane region" description="Helical" evidence="1">
    <location>
        <begin position="20"/>
        <end position="45"/>
    </location>
</feature>
<reference evidence="2 3" key="1">
    <citation type="submission" date="2015-01" db="EMBL/GenBank/DDBJ databases">
        <title>Genome sequence of Jeotgalibacillus alimentarius.</title>
        <authorList>
            <person name="Goh K.M."/>
            <person name="Chan K.-G."/>
            <person name="Yaakop A.S."/>
            <person name="Ee R."/>
            <person name="Gan H.M."/>
            <person name="Chan C.S."/>
        </authorList>
    </citation>
    <scope>NUCLEOTIDE SEQUENCE [LARGE SCALE GENOMIC DNA]</scope>
    <source>
        <strain evidence="2 3">YKJ-13</strain>
    </source>
</reference>
<proteinExistence type="predicted"/>
<dbReference type="PANTHER" id="PTHR34351">
    <property type="entry name" value="SLR1927 PROTEIN-RELATED"/>
    <property type="match status" value="1"/>
</dbReference>
<dbReference type="STRING" id="135826.KP77_16470"/>
<keyword evidence="1" id="KW-0812">Transmembrane</keyword>
<evidence type="ECO:0000313" key="2">
    <source>
        <dbReference type="EMBL" id="KIL50272.1"/>
    </source>
</evidence>
<evidence type="ECO:0000256" key="1">
    <source>
        <dbReference type="SAM" id="Phobius"/>
    </source>
</evidence>
<dbReference type="PANTHER" id="PTHR34351:SF2">
    <property type="entry name" value="DUF58 DOMAIN-CONTAINING PROTEIN"/>
    <property type="match status" value="1"/>
</dbReference>
<keyword evidence="1" id="KW-0472">Membrane</keyword>
<accession>A0A0C2VMY6</accession>
<evidence type="ECO:0000313" key="3">
    <source>
        <dbReference type="Proteomes" id="UP000031950"/>
    </source>
</evidence>
<protein>
    <submittedName>
        <fullName evidence="2">Uncharacterized protein</fullName>
    </submittedName>
</protein>
<keyword evidence="3" id="KW-1185">Reference proteome</keyword>
<comment type="caution">
    <text evidence="2">The sequence shown here is derived from an EMBL/GenBank/DDBJ whole genome shotgun (WGS) entry which is preliminary data.</text>
</comment>
<dbReference type="PATRIC" id="fig|135826.4.peg.1642"/>
<dbReference type="AlphaFoldDB" id="A0A0C2VMY6"/>
<dbReference type="OrthoDB" id="9789943at2"/>